<feature type="non-terminal residue" evidence="2">
    <location>
        <position position="55"/>
    </location>
</feature>
<sequence length="55" mass="6314">RSQYSLSTHHSRNRHPEGPWRLNTAELHEAPGQGTASHPNDNHLPTRNKLRAERP</sequence>
<gene>
    <name evidence="2" type="ORF">PECUL_23A027193</name>
</gene>
<feature type="non-terminal residue" evidence="2">
    <location>
        <position position="1"/>
    </location>
</feature>
<keyword evidence="3" id="KW-1185">Reference proteome</keyword>
<dbReference type="AlphaFoldDB" id="A0AAD1SDV3"/>
<proteinExistence type="predicted"/>
<feature type="compositionally biased region" description="Polar residues" evidence="1">
    <location>
        <begin position="34"/>
        <end position="45"/>
    </location>
</feature>
<protein>
    <submittedName>
        <fullName evidence="2">Uncharacterized protein</fullName>
    </submittedName>
</protein>
<evidence type="ECO:0000256" key="1">
    <source>
        <dbReference type="SAM" id="MobiDB-lite"/>
    </source>
</evidence>
<dbReference type="EMBL" id="OW240916">
    <property type="protein sequence ID" value="CAH2296286.1"/>
    <property type="molecule type" value="Genomic_DNA"/>
</dbReference>
<organism evidence="2 3">
    <name type="scientific">Pelobates cultripes</name>
    <name type="common">Western spadefoot toad</name>
    <dbReference type="NCBI Taxonomy" id="61616"/>
    <lineage>
        <taxon>Eukaryota</taxon>
        <taxon>Metazoa</taxon>
        <taxon>Chordata</taxon>
        <taxon>Craniata</taxon>
        <taxon>Vertebrata</taxon>
        <taxon>Euteleostomi</taxon>
        <taxon>Amphibia</taxon>
        <taxon>Batrachia</taxon>
        <taxon>Anura</taxon>
        <taxon>Pelobatoidea</taxon>
        <taxon>Pelobatidae</taxon>
        <taxon>Pelobates</taxon>
    </lineage>
</organism>
<name>A0AAD1SDV3_PELCU</name>
<reference evidence="2" key="1">
    <citation type="submission" date="2022-03" db="EMBL/GenBank/DDBJ databases">
        <authorList>
            <person name="Alioto T."/>
            <person name="Alioto T."/>
            <person name="Gomez Garrido J."/>
        </authorList>
    </citation>
    <scope>NUCLEOTIDE SEQUENCE</scope>
</reference>
<evidence type="ECO:0000313" key="3">
    <source>
        <dbReference type="Proteomes" id="UP001295444"/>
    </source>
</evidence>
<accession>A0AAD1SDV3</accession>
<feature type="region of interest" description="Disordered" evidence="1">
    <location>
        <begin position="1"/>
        <end position="55"/>
    </location>
</feature>
<evidence type="ECO:0000313" key="2">
    <source>
        <dbReference type="EMBL" id="CAH2296286.1"/>
    </source>
</evidence>
<dbReference type="Proteomes" id="UP001295444">
    <property type="component" value="Chromosome 05"/>
</dbReference>